<dbReference type="PANTHER" id="PTHR10815">
    <property type="entry name" value="METHYLATED-DNA--PROTEIN-CYSTEINE METHYLTRANSFERASE"/>
    <property type="match status" value="1"/>
</dbReference>
<keyword evidence="6 12" id="KW-0808">Transferase</keyword>
<evidence type="ECO:0000256" key="8">
    <source>
        <dbReference type="ARBA" id="ARBA00023204"/>
    </source>
</evidence>
<keyword evidence="5 12" id="KW-0489">Methyltransferase</keyword>
<dbReference type="InterPro" id="IPR036631">
    <property type="entry name" value="MGMT_N_sf"/>
</dbReference>
<evidence type="ECO:0000256" key="9">
    <source>
        <dbReference type="ARBA" id="ARBA00049348"/>
    </source>
</evidence>
<feature type="domain" description="Methylated-DNA-[protein]-cysteine S-methyltransferase DNA binding" evidence="10">
    <location>
        <begin position="76"/>
        <end position="154"/>
    </location>
</feature>
<evidence type="ECO:0000313" key="12">
    <source>
        <dbReference type="EMBL" id="CUS51837.1"/>
    </source>
</evidence>
<evidence type="ECO:0000256" key="2">
    <source>
        <dbReference type="ARBA" id="ARBA00008711"/>
    </source>
</evidence>
<dbReference type="PROSITE" id="PS00374">
    <property type="entry name" value="MGMT"/>
    <property type="match status" value="1"/>
</dbReference>
<dbReference type="NCBIfam" id="TIGR00589">
    <property type="entry name" value="ogt"/>
    <property type="match status" value="1"/>
</dbReference>
<dbReference type="HAMAP" id="MF_00772">
    <property type="entry name" value="OGT"/>
    <property type="match status" value="1"/>
</dbReference>
<organism evidence="12">
    <name type="scientific">hydrothermal vent metagenome</name>
    <dbReference type="NCBI Taxonomy" id="652676"/>
    <lineage>
        <taxon>unclassified sequences</taxon>
        <taxon>metagenomes</taxon>
        <taxon>ecological metagenomes</taxon>
    </lineage>
</organism>
<comment type="similarity">
    <text evidence="2">Belongs to the MGMT family.</text>
</comment>
<dbReference type="GO" id="GO:0006281">
    <property type="term" value="P:DNA repair"/>
    <property type="evidence" value="ECO:0007669"/>
    <property type="project" value="UniProtKB-KW"/>
</dbReference>
<comment type="catalytic activity">
    <reaction evidence="9">
        <text>a 6-O-methyl-2'-deoxyguanosine in DNA + L-cysteinyl-[protein] = S-methyl-L-cysteinyl-[protein] + a 2'-deoxyguanosine in DNA</text>
        <dbReference type="Rhea" id="RHEA:24000"/>
        <dbReference type="Rhea" id="RHEA-COMP:10131"/>
        <dbReference type="Rhea" id="RHEA-COMP:10132"/>
        <dbReference type="Rhea" id="RHEA-COMP:11367"/>
        <dbReference type="Rhea" id="RHEA-COMP:11368"/>
        <dbReference type="ChEBI" id="CHEBI:29950"/>
        <dbReference type="ChEBI" id="CHEBI:82612"/>
        <dbReference type="ChEBI" id="CHEBI:85445"/>
        <dbReference type="ChEBI" id="CHEBI:85448"/>
        <dbReference type="EC" id="2.1.1.63"/>
    </reaction>
</comment>
<evidence type="ECO:0000256" key="7">
    <source>
        <dbReference type="ARBA" id="ARBA00022763"/>
    </source>
</evidence>
<dbReference type="PANTHER" id="PTHR10815:SF5">
    <property type="entry name" value="METHYLATED-DNA--PROTEIN-CYSTEINE METHYLTRANSFERASE"/>
    <property type="match status" value="1"/>
</dbReference>
<evidence type="ECO:0000256" key="5">
    <source>
        <dbReference type="ARBA" id="ARBA00022603"/>
    </source>
</evidence>
<protein>
    <recommendedName>
        <fullName evidence="3">methylated-DNA--[protein]-cysteine S-methyltransferase</fullName>
        <ecNumber evidence="3">2.1.1.63</ecNumber>
    </recommendedName>
</protein>
<evidence type="ECO:0000256" key="3">
    <source>
        <dbReference type="ARBA" id="ARBA00011918"/>
    </source>
</evidence>
<evidence type="ECO:0000256" key="1">
    <source>
        <dbReference type="ARBA" id="ARBA00001286"/>
    </source>
</evidence>
<dbReference type="CDD" id="cd06445">
    <property type="entry name" value="ATase"/>
    <property type="match status" value="1"/>
</dbReference>
<dbReference type="GO" id="GO:0032259">
    <property type="term" value="P:methylation"/>
    <property type="evidence" value="ECO:0007669"/>
    <property type="project" value="UniProtKB-KW"/>
</dbReference>
<evidence type="ECO:0000259" key="11">
    <source>
        <dbReference type="Pfam" id="PF02870"/>
    </source>
</evidence>
<evidence type="ECO:0000259" key="10">
    <source>
        <dbReference type="Pfam" id="PF01035"/>
    </source>
</evidence>
<dbReference type="InterPro" id="IPR001497">
    <property type="entry name" value="MethylDNA_cys_MeTrfase_AS"/>
</dbReference>
<feature type="domain" description="Methylguanine DNA methyltransferase ribonuclease-like" evidence="11">
    <location>
        <begin position="3"/>
        <end position="71"/>
    </location>
</feature>
<accession>A0A160TRW0</accession>
<dbReference type="SUPFAM" id="SSF53155">
    <property type="entry name" value="Methylated DNA-protein cysteine methyltransferase domain"/>
    <property type="match status" value="1"/>
</dbReference>
<dbReference type="GO" id="GO:0003908">
    <property type="term" value="F:methylated-DNA-[protein]-cysteine S-methyltransferase activity"/>
    <property type="evidence" value="ECO:0007669"/>
    <property type="project" value="UniProtKB-EC"/>
</dbReference>
<name>A0A160TRW0_9ZZZZ</name>
<dbReference type="SUPFAM" id="SSF46767">
    <property type="entry name" value="Methylated DNA-protein cysteine methyltransferase, C-terminal domain"/>
    <property type="match status" value="1"/>
</dbReference>
<dbReference type="Pfam" id="PF01035">
    <property type="entry name" value="DNA_binding_1"/>
    <property type="match status" value="1"/>
</dbReference>
<dbReference type="InterPro" id="IPR036217">
    <property type="entry name" value="MethylDNA_cys_MeTrfase_DNAb"/>
</dbReference>
<dbReference type="InterPro" id="IPR023546">
    <property type="entry name" value="MGMT"/>
</dbReference>
<dbReference type="Gene3D" id="3.30.160.70">
    <property type="entry name" value="Methylated DNA-protein cysteine methyltransferase domain"/>
    <property type="match status" value="1"/>
</dbReference>
<keyword evidence="7" id="KW-0227">DNA damage</keyword>
<evidence type="ECO:0000256" key="6">
    <source>
        <dbReference type="ARBA" id="ARBA00022679"/>
    </source>
</evidence>
<dbReference type="InterPro" id="IPR036388">
    <property type="entry name" value="WH-like_DNA-bd_sf"/>
</dbReference>
<reference evidence="12" key="1">
    <citation type="submission" date="2015-10" db="EMBL/GenBank/DDBJ databases">
        <authorList>
            <person name="Gilbert D.G."/>
        </authorList>
    </citation>
    <scope>NUCLEOTIDE SEQUENCE</scope>
</reference>
<keyword evidence="8" id="KW-0234">DNA repair</keyword>
<dbReference type="EC" id="2.1.1.63" evidence="3"/>
<dbReference type="Gene3D" id="1.10.10.10">
    <property type="entry name" value="Winged helix-like DNA-binding domain superfamily/Winged helix DNA-binding domain"/>
    <property type="match status" value="1"/>
</dbReference>
<dbReference type="InterPro" id="IPR014048">
    <property type="entry name" value="MethylDNA_cys_MeTrfase_DNA-bd"/>
</dbReference>
<evidence type="ECO:0000256" key="4">
    <source>
        <dbReference type="ARBA" id="ARBA00022490"/>
    </source>
</evidence>
<dbReference type="FunFam" id="1.10.10.10:FF:000214">
    <property type="entry name" value="Methylated-DNA--protein-cysteine methyltransferase"/>
    <property type="match status" value="1"/>
</dbReference>
<dbReference type="EMBL" id="CZRL01000069">
    <property type="protein sequence ID" value="CUS51837.1"/>
    <property type="molecule type" value="Genomic_DNA"/>
</dbReference>
<sequence length="160" mass="17879">MDYRYHDSPLGSILLAGKGGYLHSLTLPTQRTDEWPLPDWHLTQTGFSDCIKQLDEYFEGKLHTFSLNLSPQGTTFQRQVWDALLQIPYGETRSYQDIARTIGNPKAVRAVGGSNARNPIAIVIPCHRVIGASGKLTGYAGGLQYKRALLDLEQNQQHIL</sequence>
<proteinExistence type="inferred from homology"/>
<comment type="catalytic activity">
    <reaction evidence="1">
        <text>a 4-O-methyl-thymidine in DNA + L-cysteinyl-[protein] = a thymidine in DNA + S-methyl-L-cysteinyl-[protein]</text>
        <dbReference type="Rhea" id="RHEA:53428"/>
        <dbReference type="Rhea" id="RHEA-COMP:10131"/>
        <dbReference type="Rhea" id="RHEA-COMP:10132"/>
        <dbReference type="Rhea" id="RHEA-COMP:13555"/>
        <dbReference type="Rhea" id="RHEA-COMP:13556"/>
        <dbReference type="ChEBI" id="CHEBI:29950"/>
        <dbReference type="ChEBI" id="CHEBI:82612"/>
        <dbReference type="ChEBI" id="CHEBI:137386"/>
        <dbReference type="ChEBI" id="CHEBI:137387"/>
        <dbReference type="EC" id="2.1.1.63"/>
    </reaction>
</comment>
<gene>
    <name evidence="12" type="ORF">MGWOODY_XGa1649</name>
</gene>
<dbReference type="Pfam" id="PF02870">
    <property type="entry name" value="Methyltransf_1N"/>
    <property type="match status" value="1"/>
</dbReference>
<dbReference type="AlphaFoldDB" id="A0A160TRW0"/>
<keyword evidence="4" id="KW-0963">Cytoplasm</keyword>
<dbReference type="InterPro" id="IPR008332">
    <property type="entry name" value="MethylG_MeTrfase_N"/>
</dbReference>